<evidence type="ECO:0000256" key="1">
    <source>
        <dbReference type="ARBA" id="ARBA00023161"/>
    </source>
</evidence>
<feature type="compositionally biased region" description="Acidic residues" evidence="2">
    <location>
        <begin position="1393"/>
        <end position="1405"/>
    </location>
</feature>
<reference evidence="4" key="1">
    <citation type="submission" date="2022-12" db="EMBL/GenBank/DDBJ databases">
        <title>Genome assemblies of Blomia tropicalis.</title>
        <authorList>
            <person name="Cui Y."/>
        </authorList>
    </citation>
    <scope>NUCLEOTIDE SEQUENCE</scope>
    <source>
        <tissue evidence="4">Adult mites</tissue>
    </source>
</reference>
<keyword evidence="1" id="KW-0866">Nonsense-mediated mRNA decay</keyword>
<dbReference type="Pfam" id="PF13638">
    <property type="entry name" value="PIN_4"/>
    <property type="match status" value="1"/>
</dbReference>
<dbReference type="GO" id="GO:0005697">
    <property type="term" value="C:telomerase holoenzyme complex"/>
    <property type="evidence" value="ECO:0007669"/>
    <property type="project" value="TreeGrafter"/>
</dbReference>
<dbReference type="InterPro" id="IPR018834">
    <property type="entry name" value="DNA/RNA-bd_Est1-type"/>
</dbReference>
<feature type="compositionally biased region" description="Low complexity" evidence="2">
    <location>
        <begin position="211"/>
        <end position="222"/>
    </location>
</feature>
<feature type="region of interest" description="Disordered" evidence="2">
    <location>
        <begin position="128"/>
        <end position="274"/>
    </location>
</feature>
<name>A0A9Q0LXS4_BLOTA</name>
<feature type="compositionally biased region" description="Low complexity" evidence="2">
    <location>
        <begin position="518"/>
        <end position="535"/>
    </location>
</feature>
<dbReference type="GO" id="GO:0070034">
    <property type="term" value="F:telomerase RNA binding"/>
    <property type="evidence" value="ECO:0007669"/>
    <property type="project" value="TreeGrafter"/>
</dbReference>
<feature type="domain" description="PIN" evidence="3">
    <location>
        <begin position="1459"/>
        <end position="1624"/>
    </location>
</feature>
<organism evidence="4 5">
    <name type="scientific">Blomia tropicalis</name>
    <name type="common">Mite</name>
    <dbReference type="NCBI Taxonomy" id="40697"/>
    <lineage>
        <taxon>Eukaryota</taxon>
        <taxon>Metazoa</taxon>
        <taxon>Ecdysozoa</taxon>
        <taxon>Arthropoda</taxon>
        <taxon>Chelicerata</taxon>
        <taxon>Arachnida</taxon>
        <taxon>Acari</taxon>
        <taxon>Acariformes</taxon>
        <taxon>Sarcoptiformes</taxon>
        <taxon>Astigmata</taxon>
        <taxon>Glycyphagoidea</taxon>
        <taxon>Echimyopodidae</taxon>
        <taxon>Blomia</taxon>
    </lineage>
</organism>
<dbReference type="Proteomes" id="UP001142055">
    <property type="component" value="Chromosome 4"/>
</dbReference>
<dbReference type="GO" id="GO:0000184">
    <property type="term" value="P:nuclear-transcribed mRNA catabolic process, nonsense-mediated decay"/>
    <property type="evidence" value="ECO:0007669"/>
    <property type="project" value="UniProtKB-KW"/>
</dbReference>
<evidence type="ECO:0000313" key="4">
    <source>
        <dbReference type="EMBL" id="KAJ6215429.1"/>
    </source>
</evidence>
<dbReference type="GO" id="GO:0042162">
    <property type="term" value="F:telomeric DNA binding"/>
    <property type="evidence" value="ECO:0007669"/>
    <property type="project" value="TreeGrafter"/>
</dbReference>
<dbReference type="InterPro" id="IPR045153">
    <property type="entry name" value="Est1/Ebs1-like"/>
</dbReference>
<feature type="region of interest" description="Disordered" evidence="2">
    <location>
        <begin position="495"/>
        <end position="535"/>
    </location>
</feature>
<gene>
    <name evidence="4" type="ORF">RDWZM_009929</name>
</gene>
<feature type="region of interest" description="Disordered" evidence="2">
    <location>
        <begin position="1"/>
        <end position="20"/>
    </location>
</feature>
<dbReference type="PANTHER" id="PTHR15696">
    <property type="entry name" value="SMG-7 SUPPRESSOR WITH MORPHOLOGICAL EFFECT ON GENITALIA PROTEIN 7"/>
    <property type="match status" value="1"/>
</dbReference>
<dbReference type="SMART" id="SM00670">
    <property type="entry name" value="PINc"/>
    <property type="match status" value="1"/>
</dbReference>
<feature type="compositionally biased region" description="Polar residues" evidence="2">
    <location>
        <begin position="147"/>
        <end position="171"/>
    </location>
</feature>
<feature type="region of interest" description="Disordered" evidence="2">
    <location>
        <begin position="558"/>
        <end position="585"/>
    </location>
</feature>
<dbReference type="Gene3D" id="1.25.40.10">
    <property type="entry name" value="Tetratricopeptide repeat domain"/>
    <property type="match status" value="1"/>
</dbReference>
<dbReference type="Gene3D" id="3.40.50.1010">
    <property type="entry name" value="5'-nuclease"/>
    <property type="match status" value="1"/>
</dbReference>
<dbReference type="Pfam" id="PF10373">
    <property type="entry name" value="EST1_DNA_bind"/>
    <property type="match status" value="1"/>
</dbReference>
<feature type="compositionally biased region" description="Low complexity" evidence="2">
    <location>
        <begin position="238"/>
        <end position="259"/>
    </location>
</feature>
<feature type="compositionally biased region" description="Polar residues" evidence="2">
    <location>
        <begin position="62"/>
        <end position="98"/>
    </location>
</feature>
<dbReference type="PANTHER" id="PTHR15696:SF0">
    <property type="entry name" value="TELOMERASE-BINDING PROTEIN EST1A"/>
    <property type="match status" value="1"/>
</dbReference>
<protein>
    <recommendedName>
        <fullName evidence="3">PIN domain-containing protein</fullName>
    </recommendedName>
</protein>
<dbReference type="SUPFAM" id="SSF48452">
    <property type="entry name" value="TPR-like"/>
    <property type="match status" value="1"/>
</dbReference>
<feature type="compositionally biased region" description="Low complexity" evidence="2">
    <location>
        <begin position="181"/>
        <end position="195"/>
    </location>
</feature>
<dbReference type="InterPro" id="IPR011990">
    <property type="entry name" value="TPR-like_helical_dom_sf"/>
</dbReference>
<keyword evidence="5" id="KW-1185">Reference proteome</keyword>
<dbReference type="EMBL" id="JAPWDV010000004">
    <property type="protein sequence ID" value="KAJ6215429.1"/>
    <property type="molecule type" value="Genomic_DNA"/>
</dbReference>
<feature type="region of interest" description="Disordered" evidence="2">
    <location>
        <begin position="606"/>
        <end position="633"/>
    </location>
</feature>
<sequence length="1647" mass="193999">MTTSIHLTNTDSSTDDNDFNRSLIDIDNLERRRPERALYRPPATRPFNRKLHNQRTTTTRTMSTNDELSNVHPSTSYNVSQSHQQRFSTSNRSRYVSRSLNNRANFRVNNYGKRTRMFSVAQSKIEKSIVNRQQPKQQEPKKDESQGKSIQQQQNLNQKESLQIPNQQQAPAEQVPKQESHSQQQKQPQLQLQPKQEQKPKQEQSRQIPNQSQKQVQQQKCQQEPESKKENSQGTSSQKQIKNQQQEQKAKQVKTQLMSKKSKQGQKKQLIQPKQHQNVIVSYYQSQDEQQGKIDLNNWFESIKSKTVVEKVDAAAAAAAAAKTVPNNKSPQCIKMNEPKPRPNDLNLNSKQAANLMNTKVTLPNVRQDNSWDYVCIGGESNQTKKSNEQTRENKVIIDHHKVLNWSPCPSTSSAASTSAQKQQYHLYPNPNPNIMNRSNYRNNNMNKSLQINQSTPSNERFNIDINASTINIRKNGRSNRSGLIEINLAQLNLDDTKPSYSGGRPFQRNYHHHYHQKQQQQQPQQQKQQSQTVSYYYQSNKTSTNVIEQQLCDKSQQPKIQQQQEKAEKKLPCETRPTSLPKAGLLRLNQELMRLMKQANHIPIESDHDQQQQKPQQQPQPQPQVQKSQMVETSFDDKKLNLEQAQNLHTKLDYAIRTSTKPLNHTDPMIKTLREKVIHSYEEIILNDMNMARINDTLPSLWQICFYEFIDHYRQNLRVEFERNTRWDDKRTIDLLNQIIDDGEMFFESLANKVKTDYNVTYYTLVERRKHYDLNRSLYALLQEITYCMKIIYIYLGDLSRYRQTIQTKPNFEQAKSFYMKAHMLVPKNAHACSQIAMICYFQKNHFDAVYYFIRSFETEGSSIEVNANNNRNSVFSSWHSYFVPGSSRHEHKQILTVIFDDIHHCYDDDHRSLMKEYQTVLERSKCERERSRRINKNYRIEYWIGPERIAKCDMYNFYDLARIGSKQTDPDLFRYYCEQLLPKYTCRDLEKRFIFSFLMVHGMLNCRIGLDRFFDVSNQMLAEFESLIYHRYSQNDQTSTDKVDCHNLSSVRMIQLLVINIYSISNTITDDDRTKNSAFYTFPHMNSYFIMSSMMIIIIERLIELFDVFKCKHQQFSNEFSEKESVKETGWDINEETTSQPLVDDEPNIEDLFKDNESIEENGSESIQDWKDFYQLLPCVKIWADWVISARPRLPPQEMNDLNTRVDQNVWQVFAKFLSLIDQIKTYPVNFYSEEKSPLSLAPPKNVSFFKNEYELVQLPEDRCLEGFKLILNAPESSKYIKLPFIPEIAFTYMRIASIQLFGDYLCGMNQPYLKYNSKRGQFESAIELDDIEGQPGLKLKTIQENAFHDALKDYMSKRNGEQEEQEDETSFEDDDDEDDNIVHKVHYEENNDEDNDDDEEKDEKDRPEVELNVSPAERRKIRQYRWLRKQNVKHGKYFRLFEHMNETKRRFMIQPKYVIFDTNCYFDDFDLIQKFFQDAKFIVTVPLIVVRELEQIKARGKRLNNESIDDRDVAKSELANEILCWIRHVLSLKCSNLRSVTSKGSLLDSIDLQEDFDNPNAYNNDDYVLYSCLNLIKDDHKNPTNEQMISQLKDAGESVSDKDEYIYRNVVLITNDLNLRLKSLCFEVPVRKLKQFRQWTIKFG</sequence>
<dbReference type="InterPro" id="IPR002716">
    <property type="entry name" value="PIN_dom"/>
</dbReference>
<evidence type="ECO:0000256" key="2">
    <source>
        <dbReference type="SAM" id="MobiDB-lite"/>
    </source>
</evidence>
<evidence type="ECO:0000313" key="5">
    <source>
        <dbReference type="Proteomes" id="UP001142055"/>
    </source>
</evidence>
<feature type="region of interest" description="Disordered" evidence="2">
    <location>
        <begin position="1361"/>
        <end position="1417"/>
    </location>
</feature>
<feature type="compositionally biased region" description="Low complexity" evidence="2">
    <location>
        <begin position="613"/>
        <end position="630"/>
    </location>
</feature>
<proteinExistence type="predicted"/>
<feature type="region of interest" description="Disordered" evidence="2">
    <location>
        <begin position="34"/>
        <end position="98"/>
    </location>
</feature>
<comment type="caution">
    <text evidence="4">The sequence shown here is derived from an EMBL/GenBank/DDBJ whole genome shotgun (WGS) entry which is preliminary data.</text>
</comment>
<accession>A0A9Q0LXS4</accession>
<evidence type="ECO:0000259" key="3">
    <source>
        <dbReference type="SMART" id="SM00670"/>
    </source>
</evidence>
<feature type="compositionally biased region" description="Acidic residues" evidence="2">
    <location>
        <begin position="1365"/>
        <end position="1382"/>
    </location>
</feature>
<feature type="compositionally biased region" description="Basic and acidic residues" evidence="2">
    <location>
        <begin position="1383"/>
        <end position="1392"/>
    </location>
</feature>
<dbReference type="OMA" id="CYIDWLE"/>